<keyword evidence="3" id="KW-1185">Reference proteome</keyword>
<keyword evidence="2" id="KW-0378">Hydrolase</keyword>
<dbReference type="Proteomes" id="UP000256829">
    <property type="component" value="Unassembled WGS sequence"/>
</dbReference>
<dbReference type="PANTHER" id="PTHR38590">
    <property type="entry name" value="BLL0828 PROTEIN"/>
    <property type="match status" value="1"/>
</dbReference>
<accession>A0A3D8V8R3</accession>
<dbReference type="Pfam" id="PF04480">
    <property type="entry name" value="DUF559"/>
    <property type="match status" value="1"/>
</dbReference>
<dbReference type="PANTHER" id="PTHR38590:SF1">
    <property type="entry name" value="BLL0828 PROTEIN"/>
    <property type="match status" value="1"/>
</dbReference>
<comment type="caution">
    <text evidence="2">The sequence shown here is derived from an EMBL/GenBank/DDBJ whole genome shotgun (WGS) entry which is preliminary data.</text>
</comment>
<dbReference type="InterPro" id="IPR047216">
    <property type="entry name" value="Endonuclease_DUF559_bact"/>
</dbReference>
<dbReference type="GO" id="GO:0004519">
    <property type="term" value="F:endonuclease activity"/>
    <property type="evidence" value="ECO:0007669"/>
    <property type="project" value="UniProtKB-KW"/>
</dbReference>
<dbReference type="CDD" id="cd01038">
    <property type="entry name" value="Endonuclease_DUF559"/>
    <property type="match status" value="1"/>
</dbReference>
<name>A0A3D8V8R3_9GAMM</name>
<keyword evidence="2" id="KW-0540">Nuclease</keyword>
<sequence>MEPIWRNARRLRRAATDAERLLWYHLKGRQLDGHRFRRQFPIAGYIADFACVEGKLVIELDGGQHLQAQHYDERRTQRMNTNGYHVLRFWNDDVLLRTNLVLEEVLIHLRERSR</sequence>
<evidence type="ECO:0000259" key="1">
    <source>
        <dbReference type="Pfam" id="PF04480"/>
    </source>
</evidence>
<dbReference type="RefSeq" id="WP_115844369.1">
    <property type="nucleotide sequence ID" value="NZ_CP183976.1"/>
</dbReference>
<proteinExistence type="predicted"/>
<dbReference type="InterPro" id="IPR007569">
    <property type="entry name" value="DUF559"/>
</dbReference>
<dbReference type="EMBL" id="QTJR01000016">
    <property type="protein sequence ID" value="RDY65599.1"/>
    <property type="molecule type" value="Genomic_DNA"/>
</dbReference>
<protein>
    <submittedName>
        <fullName evidence="2">Endonuclease domain-containing protein</fullName>
    </submittedName>
</protein>
<feature type="domain" description="DUF559" evidence="1">
    <location>
        <begin position="6"/>
        <end position="109"/>
    </location>
</feature>
<evidence type="ECO:0000313" key="2">
    <source>
        <dbReference type="EMBL" id="RDY65599.1"/>
    </source>
</evidence>
<dbReference type="InterPro" id="IPR011335">
    <property type="entry name" value="Restrct_endonuc-II-like"/>
</dbReference>
<keyword evidence="2" id="KW-0255">Endonuclease</keyword>
<gene>
    <name evidence="2" type="ORF">DX912_16645</name>
</gene>
<reference evidence="2 3" key="1">
    <citation type="submission" date="2018-08" db="EMBL/GenBank/DDBJ databases">
        <title>Lysobacter soli KCTC 22011, whole genome shotgun sequence.</title>
        <authorList>
            <person name="Zhang X."/>
            <person name="Feng G."/>
            <person name="Zhu H."/>
        </authorList>
    </citation>
    <scope>NUCLEOTIDE SEQUENCE [LARGE SCALE GENOMIC DNA]</scope>
    <source>
        <strain evidence="2 3">KCTC 22011</strain>
    </source>
</reference>
<dbReference type="AlphaFoldDB" id="A0A3D8V8R3"/>
<evidence type="ECO:0000313" key="3">
    <source>
        <dbReference type="Proteomes" id="UP000256829"/>
    </source>
</evidence>
<dbReference type="Gene3D" id="3.40.960.10">
    <property type="entry name" value="VSR Endonuclease"/>
    <property type="match status" value="1"/>
</dbReference>
<dbReference type="SUPFAM" id="SSF52980">
    <property type="entry name" value="Restriction endonuclease-like"/>
    <property type="match status" value="1"/>
</dbReference>
<organism evidence="2 3">
    <name type="scientific">Lysobacter soli</name>
    <dbReference type="NCBI Taxonomy" id="453783"/>
    <lineage>
        <taxon>Bacteria</taxon>
        <taxon>Pseudomonadati</taxon>
        <taxon>Pseudomonadota</taxon>
        <taxon>Gammaproteobacteria</taxon>
        <taxon>Lysobacterales</taxon>
        <taxon>Lysobacteraceae</taxon>
        <taxon>Lysobacter</taxon>
    </lineage>
</organism>